<feature type="domain" description="Helix-turn-helix" evidence="1">
    <location>
        <begin position="15"/>
        <end position="63"/>
    </location>
</feature>
<dbReference type="NCBIfam" id="TIGR01764">
    <property type="entry name" value="excise"/>
    <property type="match status" value="1"/>
</dbReference>
<evidence type="ECO:0000313" key="3">
    <source>
        <dbReference type="Proteomes" id="UP001143545"/>
    </source>
</evidence>
<accession>A0A9W6B4V6</accession>
<keyword evidence="3" id="KW-1185">Reference proteome</keyword>
<sequence>MNKIDLKILSEKEILTVKETAVLLNCSIKTVYRNIKDGNIKAINFGERVLRIKRSDIDNLFKKH</sequence>
<dbReference type="EMBL" id="BRVP01000002">
    <property type="protein sequence ID" value="GLB51357.1"/>
    <property type="molecule type" value="Genomic_DNA"/>
</dbReference>
<evidence type="ECO:0000259" key="1">
    <source>
        <dbReference type="Pfam" id="PF12728"/>
    </source>
</evidence>
<comment type="caution">
    <text evidence="2">The sequence shown here is derived from an EMBL/GenBank/DDBJ whole genome shotgun (WGS) entry which is preliminary data.</text>
</comment>
<dbReference type="Proteomes" id="UP001143545">
    <property type="component" value="Unassembled WGS sequence"/>
</dbReference>
<evidence type="ECO:0000313" key="2">
    <source>
        <dbReference type="EMBL" id="GLB51357.1"/>
    </source>
</evidence>
<gene>
    <name evidence="2" type="ORF">NBRC110019_03960</name>
</gene>
<organism evidence="2 3">
    <name type="scientific">Neptunitalea chrysea</name>
    <dbReference type="NCBI Taxonomy" id="1647581"/>
    <lineage>
        <taxon>Bacteria</taxon>
        <taxon>Pseudomonadati</taxon>
        <taxon>Bacteroidota</taxon>
        <taxon>Flavobacteriia</taxon>
        <taxon>Flavobacteriales</taxon>
        <taxon>Flavobacteriaceae</taxon>
        <taxon>Neptunitalea</taxon>
    </lineage>
</organism>
<proteinExistence type="predicted"/>
<dbReference type="InterPro" id="IPR041657">
    <property type="entry name" value="HTH_17"/>
</dbReference>
<dbReference type="RefSeq" id="WP_281751814.1">
    <property type="nucleotide sequence ID" value="NZ_BRVP01000002.1"/>
</dbReference>
<dbReference type="GO" id="GO:0003677">
    <property type="term" value="F:DNA binding"/>
    <property type="evidence" value="ECO:0007669"/>
    <property type="project" value="InterPro"/>
</dbReference>
<dbReference type="AlphaFoldDB" id="A0A9W6B4V6"/>
<reference evidence="2" key="1">
    <citation type="submission" date="2022-07" db="EMBL/GenBank/DDBJ databases">
        <title>Taxonomy of Novel Oxalotrophic and Methylotrophic Bacteria.</title>
        <authorList>
            <person name="Sahin N."/>
            <person name="Tani A."/>
        </authorList>
    </citation>
    <scope>NUCLEOTIDE SEQUENCE</scope>
    <source>
        <strain evidence="2">AM327</strain>
    </source>
</reference>
<name>A0A9W6B4V6_9FLAO</name>
<protein>
    <recommendedName>
        <fullName evidence="1">Helix-turn-helix domain-containing protein</fullName>
    </recommendedName>
</protein>
<dbReference type="Pfam" id="PF12728">
    <property type="entry name" value="HTH_17"/>
    <property type="match status" value="1"/>
</dbReference>
<dbReference type="InterPro" id="IPR010093">
    <property type="entry name" value="SinI_DNA-bd"/>
</dbReference>